<accession>A0A4R6ELZ9</accession>
<organism evidence="2 3">
    <name type="scientific">Scandinavium goeteborgense</name>
    <dbReference type="NCBI Taxonomy" id="1851514"/>
    <lineage>
        <taxon>Bacteria</taxon>
        <taxon>Pseudomonadati</taxon>
        <taxon>Pseudomonadota</taxon>
        <taxon>Gammaproteobacteria</taxon>
        <taxon>Enterobacterales</taxon>
        <taxon>Enterobacteriaceae</taxon>
        <taxon>Scandinavium</taxon>
    </lineage>
</organism>
<protein>
    <submittedName>
        <fullName evidence="2">Uncharacterized protein</fullName>
    </submittedName>
</protein>
<dbReference type="EMBL" id="SNVX01000003">
    <property type="protein sequence ID" value="TDN60014.1"/>
    <property type="molecule type" value="Genomic_DNA"/>
</dbReference>
<keyword evidence="1" id="KW-0472">Membrane</keyword>
<keyword evidence="1" id="KW-1133">Transmembrane helix</keyword>
<proteinExistence type="predicted"/>
<dbReference type="Proteomes" id="UP000295530">
    <property type="component" value="Unassembled WGS sequence"/>
</dbReference>
<comment type="caution">
    <text evidence="2">The sequence shown here is derived from an EMBL/GenBank/DDBJ whole genome shotgun (WGS) entry which is preliminary data.</text>
</comment>
<evidence type="ECO:0000313" key="2">
    <source>
        <dbReference type="EMBL" id="TDN60014.1"/>
    </source>
</evidence>
<dbReference type="RefSeq" id="WP_133460705.1">
    <property type="nucleotide sequence ID" value="NZ_SNVX01000003.1"/>
</dbReference>
<feature type="transmembrane region" description="Helical" evidence="1">
    <location>
        <begin position="20"/>
        <end position="37"/>
    </location>
</feature>
<name>A0A4R6ELZ9_SCAGO</name>
<feature type="transmembrane region" description="Helical" evidence="1">
    <location>
        <begin position="43"/>
        <end position="63"/>
    </location>
</feature>
<evidence type="ECO:0000256" key="1">
    <source>
        <dbReference type="SAM" id="Phobius"/>
    </source>
</evidence>
<keyword evidence="1" id="KW-0812">Transmembrane</keyword>
<keyword evidence="3" id="KW-1185">Reference proteome</keyword>
<sequence>MKAFLRRWAKHECIDFMMTYGANFIVLIIAVVIASYIENAITAISIIGAIAVVVNAVALYIHIRMK</sequence>
<evidence type="ECO:0000313" key="3">
    <source>
        <dbReference type="Proteomes" id="UP000295530"/>
    </source>
</evidence>
<gene>
    <name evidence="2" type="ORF">EC847_103195</name>
</gene>
<dbReference type="AlphaFoldDB" id="A0A4R6ELZ9"/>
<reference evidence="2 3" key="1">
    <citation type="submission" date="2019-03" db="EMBL/GenBank/DDBJ databases">
        <title>Genomic analyses of the natural microbiome of Caenorhabditis elegans.</title>
        <authorList>
            <person name="Samuel B."/>
        </authorList>
    </citation>
    <scope>NUCLEOTIDE SEQUENCE [LARGE SCALE GENOMIC DNA]</scope>
    <source>
        <strain evidence="2 3">BIGb0156</strain>
    </source>
</reference>